<dbReference type="AlphaFoldDB" id="A0A4Q2JIJ0"/>
<keyword evidence="3" id="KW-1185">Reference proteome</keyword>
<protein>
    <submittedName>
        <fullName evidence="2">Uncharacterized protein</fullName>
    </submittedName>
</protein>
<accession>A0A4Q2JIJ0</accession>
<name>A0A4Q2JIJ0_9MICO</name>
<reference evidence="2 3" key="1">
    <citation type="submission" date="2019-01" db="EMBL/GenBank/DDBJ databases">
        <authorList>
            <person name="Li J."/>
        </authorList>
    </citation>
    <scope>NUCLEOTIDE SEQUENCE [LARGE SCALE GENOMIC DNA]</scope>
    <source>
        <strain evidence="2 3">CCUG 35506</strain>
    </source>
</reference>
<sequence>MTEFDDRDIIEGSSPGGANTSGSMLLPTLQSLLSSLPASANFDDYERQAVEFNVLGRDSFEGRKRTFRALREMYLLDRDRILFRALRDLWVENPLAQPLLAGLSVLARDSSFRATSPLILTAKPGDTITNGMMADSLGNAFPGYSRPSTEKIGRNTAASWSQTGHLVGRTNKERVLVTATPVSMSYAMFLGHLQGLRGRPLLDTLWVDFLDVPTGEREALALEGARKGYLEYKSGGNVVEVGFRHLLRPMAGVRT</sequence>
<proteinExistence type="predicted"/>
<dbReference type="OrthoDB" id="69057at2"/>
<organism evidence="2 3">
    <name type="scientific">Agromyces fucosus</name>
    <dbReference type="NCBI Taxonomy" id="41985"/>
    <lineage>
        <taxon>Bacteria</taxon>
        <taxon>Bacillati</taxon>
        <taxon>Actinomycetota</taxon>
        <taxon>Actinomycetes</taxon>
        <taxon>Micrococcales</taxon>
        <taxon>Microbacteriaceae</taxon>
        <taxon>Agromyces</taxon>
    </lineage>
</organism>
<dbReference type="Proteomes" id="UP000292935">
    <property type="component" value="Unassembled WGS sequence"/>
</dbReference>
<feature type="region of interest" description="Disordered" evidence="1">
    <location>
        <begin position="1"/>
        <end position="22"/>
    </location>
</feature>
<evidence type="ECO:0000313" key="3">
    <source>
        <dbReference type="Proteomes" id="UP000292935"/>
    </source>
</evidence>
<gene>
    <name evidence="2" type="ORF">ESP57_13580</name>
</gene>
<dbReference type="RefSeq" id="WP_129231961.1">
    <property type="nucleotide sequence ID" value="NZ_SDPO01000003.1"/>
</dbReference>
<evidence type="ECO:0000256" key="1">
    <source>
        <dbReference type="SAM" id="MobiDB-lite"/>
    </source>
</evidence>
<evidence type="ECO:0000313" key="2">
    <source>
        <dbReference type="EMBL" id="RXZ47572.1"/>
    </source>
</evidence>
<comment type="caution">
    <text evidence="2">The sequence shown here is derived from an EMBL/GenBank/DDBJ whole genome shotgun (WGS) entry which is preliminary data.</text>
</comment>
<dbReference type="EMBL" id="SDPO01000003">
    <property type="protein sequence ID" value="RXZ47572.1"/>
    <property type="molecule type" value="Genomic_DNA"/>
</dbReference>